<dbReference type="Proteomes" id="UP000193404">
    <property type="component" value="Chromosome"/>
</dbReference>
<feature type="domain" description="AAA" evidence="1">
    <location>
        <begin position="12"/>
        <end position="134"/>
    </location>
</feature>
<protein>
    <recommendedName>
        <fullName evidence="1">AAA domain-containing protein</fullName>
    </recommendedName>
</protein>
<dbReference type="SUPFAM" id="SSF52540">
    <property type="entry name" value="P-loop containing nucleoside triphosphate hydrolases"/>
    <property type="match status" value="1"/>
</dbReference>
<dbReference type="InterPro" id="IPR025669">
    <property type="entry name" value="AAA_dom"/>
</dbReference>
<dbReference type="InterPro" id="IPR027417">
    <property type="entry name" value="P-loop_NTPase"/>
</dbReference>
<accession>A0A1W6JY88</accession>
<evidence type="ECO:0000313" key="3">
    <source>
        <dbReference type="Proteomes" id="UP000193404"/>
    </source>
</evidence>
<dbReference type="GeneID" id="41589943"/>
<evidence type="ECO:0000313" key="2">
    <source>
        <dbReference type="EMBL" id="ARM75180.1"/>
    </source>
</evidence>
<dbReference type="STRING" id="282676.B6F84_03445"/>
<organism evidence="2 3">
    <name type="scientific">Acidianus manzaensis</name>
    <dbReference type="NCBI Taxonomy" id="282676"/>
    <lineage>
        <taxon>Archaea</taxon>
        <taxon>Thermoproteota</taxon>
        <taxon>Thermoprotei</taxon>
        <taxon>Sulfolobales</taxon>
        <taxon>Sulfolobaceae</taxon>
        <taxon>Acidianus</taxon>
    </lineage>
</organism>
<dbReference type="Gene3D" id="3.40.50.300">
    <property type="entry name" value="P-loop containing nucleotide triphosphate hydrolases"/>
    <property type="match status" value="1"/>
</dbReference>
<dbReference type="KEGG" id="aman:B6F84_03445"/>
<reference evidence="2 3" key="1">
    <citation type="submission" date="2017-03" db="EMBL/GenBank/DDBJ databases">
        <title>Sulfur activation and transportation mechanism of thermophilic Archaea Acidianus manzaensis YN-25.</title>
        <authorList>
            <person name="Ma Y."/>
            <person name="Yang Y."/>
            <person name="Xia J."/>
        </authorList>
    </citation>
    <scope>NUCLEOTIDE SEQUENCE [LARGE SCALE GENOMIC DNA]</scope>
    <source>
        <strain evidence="2 3">YN-25</strain>
    </source>
</reference>
<name>A0A1W6JY88_9CREN</name>
<dbReference type="OrthoDB" id="38768at2157"/>
<gene>
    <name evidence="2" type="ORF">B6F84_03445</name>
</gene>
<dbReference type="EMBL" id="CP020477">
    <property type="protein sequence ID" value="ARM75180.1"/>
    <property type="molecule type" value="Genomic_DNA"/>
</dbReference>
<evidence type="ECO:0000259" key="1">
    <source>
        <dbReference type="Pfam" id="PF13614"/>
    </source>
</evidence>
<proteinExistence type="predicted"/>
<dbReference type="Pfam" id="PF13614">
    <property type="entry name" value="AAA_31"/>
    <property type="match status" value="1"/>
</dbReference>
<keyword evidence="3" id="KW-1185">Reference proteome</keyword>
<dbReference type="AlphaFoldDB" id="A0A1W6JY88"/>
<dbReference type="RefSeq" id="WP_148690939.1">
    <property type="nucleotide sequence ID" value="NZ_CP020477.1"/>
</dbReference>
<sequence>MIITFTPLPTYGKSHIISLLSLGLSWKGKRTLVIDLDEKSYTSTFFIKPKYVKKGLFNIKNTNIDILVYPCKIEPDLDNYDDIQPDFTNYVENALSYAKIKIKDYDYIFIDFHPRISMIAMNAIESSQYIISVLPPSKNRELRKSINILIHWMNQFYVNLKYIGNIVIYEGKPYEQEYEAYRIVDDALKSLSDDEKKEIEKRIYPYDGNLKLINFKTAIPARKELINLNFSDTKKEIPIFISARKEKNKKIITDLTEEFLERITKA</sequence>